<proteinExistence type="predicted"/>
<dbReference type="GO" id="GO:0016740">
    <property type="term" value="F:transferase activity"/>
    <property type="evidence" value="ECO:0007669"/>
    <property type="project" value="UniProtKB-KW"/>
</dbReference>
<dbReference type="InterPro" id="IPR011009">
    <property type="entry name" value="Kinase-like_dom_sf"/>
</dbReference>
<feature type="domain" description="Aminoglycoside phosphotransferase" evidence="1">
    <location>
        <begin position="20"/>
        <end position="247"/>
    </location>
</feature>
<gene>
    <name evidence="2" type="ordered locus">Mpet_0120</name>
</gene>
<protein>
    <submittedName>
        <fullName evidence="2">Aminoglycoside phosphotransferase</fullName>
    </submittedName>
</protein>
<evidence type="ECO:0000313" key="2">
    <source>
        <dbReference type="EMBL" id="ADN34900.1"/>
    </source>
</evidence>
<dbReference type="SUPFAM" id="SSF56112">
    <property type="entry name" value="Protein kinase-like (PK-like)"/>
    <property type="match status" value="1"/>
</dbReference>
<dbReference type="OrthoDB" id="59248at2157"/>
<dbReference type="PANTHER" id="PTHR41283:SF1">
    <property type="entry name" value="AMINOGLYCOSIDE PHOSPHOTRANSFERASE DOMAIN-CONTAINING PROTEIN"/>
    <property type="match status" value="1"/>
</dbReference>
<dbReference type="Pfam" id="PF01636">
    <property type="entry name" value="APH"/>
    <property type="match status" value="1"/>
</dbReference>
<organism evidence="2 3">
    <name type="scientific">Methanolacinia petrolearia (strain DSM 11571 / OCM 486 / SEBR 4847)</name>
    <name type="common">Methanoplanus petrolearius</name>
    <dbReference type="NCBI Taxonomy" id="679926"/>
    <lineage>
        <taxon>Archaea</taxon>
        <taxon>Methanobacteriati</taxon>
        <taxon>Methanobacteriota</taxon>
        <taxon>Stenosarchaea group</taxon>
        <taxon>Methanomicrobia</taxon>
        <taxon>Methanomicrobiales</taxon>
        <taxon>Methanomicrobiaceae</taxon>
        <taxon>Methanolacinia</taxon>
    </lineage>
</organism>
<dbReference type="KEGG" id="mpi:Mpet_0120"/>
<dbReference type="Proteomes" id="UP000006565">
    <property type="component" value="Chromosome"/>
</dbReference>
<evidence type="ECO:0000313" key="3">
    <source>
        <dbReference type="Proteomes" id="UP000006565"/>
    </source>
</evidence>
<dbReference type="EMBL" id="CP002117">
    <property type="protein sequence ID" value="ADN34900.1"/>
    <property type="molecule type" value="Genomic_DNA"/>
</dbReference>
<dbReference type="AlphaFoldDB" id="E1RE09"/>
<keyword evidence="3" id="KW-1185">Reference proteome</keyword>
<dbReference type="InterPro" id="IPR002575">
    <property type="entry name" value="Aminoglycoside_PTrfase"/>
</dbReference>
<dbReference type="PANTHER" id="PTHR41283">
    <property type="entry name" value="AMINOGLYCOSIDE PHOSPHOTRANSFERASE"/>
    <property type="match status" value="1"/>
</dbReference>
<dbReference type="eggNOG" id="arCOG05239">
    <property type="taxonomic scope" value="Archaea"/>
</dbReference>
<dbReference type="RefSeq" id="WP_013328079.1">
    <property type="nucleotide sequence ID" value="NC_014507.1"/>
</dbReference>
<evidence type="ECO:0000259" key="1">
    <source>
        <dbReference type="Pfam" id="PF01636"/>
    </source>
</evidence>
<name>E1RE09_METP4</name>
<dbReference type="HOGENOM" id="CLU_078715_0_0_2"/>
<reference evidence="2 3" key="1">
    <citation type="journal article" date="2010" name="Stand. Genomic Sci.">
        <title>Complete genome sequence of Methanoplanus petrolearius type strain (SEBR 4847).</title>
        <authorList>
            <person name="Brambilla E."/>
            <person name="Djao O.D."/>
            <person name="Daligault H."/>
            <person name="Lapidus A."/>
            <person name="Lucas S."/>
            <person name="Hammon N."/>
            <person name="Nolan M."/>
            <person name="Tice H."/>
            <person name="Cheng J.F."/>
            <person name="Han C."/>
            <person name="Tapia R."/>
            <person name="Goodwin L."/>
            <person name="Pitluck S."/>
            <person name="Liolios K."/>
            <person name="Ivanova N."/>
            <person name="Mavromatis K."/>
            <person name="Mikhailova N."/>
            <person name="Pati A."/>
            <person name="Chen A."/>
            <person name="Palaniappan K."/>
            <person name="Land M."/>
            <person name="Hauser L."/>
            <person name="Chang Y.J."/>
            <person name="Jeffries C.D."/>
            <person name="Rohde M."/>
            <person name="Spring S."/>
            <person name="Sikorski J."/>
            <person name="Goker M."/>
            <person name="Woyke T."/>
            <person name="Bristow J."/>
            <person name="Eisen J.A."/>
            <person name="Markowitz V."/>
            <person name="Hugenholtz P."/>
            <person name="Kyrpides N.C."/>
            <person name="Klenk H.P."/>
        </authorList>
    </citation>
    <scope>NUCLEOTIDE SEQUENCE [LARGE SCALE GENOMIC DNA]</scope>
    <source>
        <strain evidence="3">DSM 11571 / OCM 486 / SEBR 4847</strain>
    </source>
</reference>
<dbReference type="STRING" id="679926.Mpet_0120"/>
<accession>E1RE09</accession>
<sequence>MKDLGMIEDEIRAAVDYSRAERIEKGFSFEKKYLLSGPGERSCIVRICEVNSEEVLARKREEFDLIRRLHGYSSLVPEAYLFGVSGDGESCYMVLEYVQGSDLEEAMPHFSGEEQYELGLQAGRELLNLHRLDAPLLPAEWHERYSRKYGRKWERFSESGIDAGVIDIEQLSRFISENEQYMRCPRETFLHDDFHPANLITDGGNLAGIIDFNRYDWGDPVHDFVKVAYFSSKISVPFSAGQIDGYNDGKIPDEFWKKYSLYAAMMMIQDMVWSHWYSEQTGSSGEIERMQERTERVWSDHDCFRDEVPGWYRDFKE</sequence>
<dbReference type="Gene3D" id="3.90.1200.10">
    <property type="match status" value="1"/>
</dbReference>
<dbReference type="GeneID" id="9742559"/>
<keyword evidence="2" id="KW-0808">Transferase</keyword>